<name>A0A9P6B797_9AGAM</name>
<dbReference type="OrthoDB" id="3230244at2759"/>
<sequence length="99" mass="10982">MNGTRSDGSITPFVVVSFLDGRDPTVVDFQPLPALTSMEVINGLSASQCNRYLDGYGVVHPPGNVSLSCHNFPVSFHHKIICMRWISNPLENTSMELMW</sequence>
<evidence type="ECO:0000259" key="2">
    <source>
        <dbReference type="Pfam" id="PF08593"/>
    </source>
</evidence>
<feature type="domain" description="Mug135-like C-terminal" evidence="2">
    <location>
        <begin position="1"/>
        <end position="63"/>
    </location>
</feature>
<keyword evidence="4" id="KW-1185">Reference proteome</keyword>
<dbReference type="AlphaFoldDB" id="A0A9P6B797"/>
<dbReference type="InterPro" id="IPR013902">
    <property type="entry name" value="Mug135-like_C"/>
</dbReference>
<dbReference type="EMBL" id="MU128920">
    <property type="protein sequence ID" value="KAF9519058.1"/>
    <property type="molecule type" value="Genomic_DNA"/>
</dbReference>
<evidence type="ECO:0000313" key="3">
    <source>
        <dbReference type="EMBL" id="KAF9519058.1"/>
    </source>
</evidence>
<dbReference type="Proteomes" id="UP000886523">
    <property type="component" value="Unassembled WGS sequence"/>
</dbReference>
<protein>
    <recommendedName>
        <fullName evidence="2">Mug135-like C-terminal domain-containing protein</fullName>
    </recommendedName>
</protein>
<evidence type="ECO:0000313" key="4">
    <source>
        <dbReference type="Proteomes" id="UP000886523"/>
    </source>
</evidence>
<comment type="similarity">
    <text evidence="1">Belongs to the UPF0612 family.</text>
</comment>
<accession>A0A9P6B797</accession>
<reference evidence="3" key="1">
    <citation type="journal article" date="2020" name="Nat. Commun.">
        <title>Large-scale genome sequencing of mycorrhizal fungi provides insights into the early evolution of symbiotic traits.</title>
        <authorList>
            <person name="Miyauchi S."/>
            <person name="Kiss E."/>
            <person name="Kuo A."/>
            <person name="Drula E."/>
            <person name="Kohler A."/>
            <person name="Sanchez-Garcia M."/>
            <person name="Morin E."/>
            <person name="Andreopoulos B."/>
            <person name="Barry K.W."/>
            <person name="Bonito G."/>
            <person name="Buee M."/>
            <person name="Carver A."/>
            <person name="Chen C."/>
            <person name="Cichocki N."/>
            <person name="Clum A."/>
            <person name="Culley D."/>
            <person name="Crous P.W."/>
            <person name="Fauchery L."/>
            <person name="Girlanda M."/>
            <person name="Hayes R.D."/>
            <person name="Keri Z."/>
            <person name="LaButti K."/>
            <person name="Lipzen A."/>
            <person name="Lombard V."/>
            <person name="Magnuson J."/>
            <person name="Maillard F."/>
            <person name="Murat C."/>
            <person name="Nolan M."/>
            <person name="Ohm R.A."/>
            <person name="Pangilinan J."/>
            <person name="Pereira M.F."/>
            <person name="Perotto S."/>
            <person name="Peter M."/>
            <person name="Pfister S."/>
            <person name="Riley R."/>
            <person name="Sitrit Y."/>
            <person name="Stielow J.B."/>
            <person name="Szollosi G."/>
            <person name="Zifcakova L."/>
            <person name="Stursova M."/>
            <person name="Spatafora J.W."/>
            <person name="Tedersoo L."/>
            <person name="Vaario L.M."/>
            <person name="Yamada A."/>
            <person name="Yan M."/>
            <person name="Wang P."/>
            <person name="Xu J."/>
            <person name="Bruns T."/>
            <person name="Baldrian P."/>
            <person name="Vilgalys R."/>
            <person name="Dunand C."/>
            <person name="Henrissat B."/>
            <person name="Grigoriev I.V."/>
            <person name="Hibbett D."/>
            <person name="Nagy L.G."/>
            <person name="Martin F.M."/>
        </authorList>
    </citation>
    <scope>NUCLEOTIDE SEQUENCE</scope>
    <source>
        <strain evidence="3">UP504</strain>
    </source>
</reference>
<organism evidence="3 4">
    <name type="scientific">Hydnum rufescens UP504</name>
    <dbReference type="NCBI Taxonomy" id="1448309"/>
    <lineage>
        <taxon>Eukaryota</taxon>
        <taxon>Fungi</taxon>
        <taxon>Dikarya</taxon>
        <taxon>Basidiomycota</taxon>
        <taxon>Agaricomycotina</taxon>
        <taxon>Agaricomycetes</taxon>
        <taxon>Cantharellales</taxon>
        <taxon>Hydnaceae</taxon>
        <taxon>Hydnum</taxon>
    </lineage>
</organism>
<evidence type="ECO:0000256" key="1">
    <source>
        <dbReference type="ARBA" id="ARBA00005788"/>
    </source>
</evidence>
<proteinExistence type="inferred from homology"/>
<dbReference type="Pfam" id="PF08593">
    <property type="entry name" value="Mug135_C"/>
    <property type="match status" value="1"/>
</dbReference>
<gene>
    <name evidence="3" type="ORF">BS47DRAFT_123599</name>
</gene>
<comment type="caution">
    <text evidence="3">The sequence shown here is derived from an EMBL/GenBank/DDBJ whole genome shotgun (WGS) entry which is preliminary data.</text>
</comment>